<dbReference type="PANTHER" id="PTHR33744:SF1">
    <property type="entry name" value="DNA-BINDING TRANSCRIPTIONAL ACTIVATOR ADER"/>
    <property type="match status" value="1"/>
</dbReference>
<accession>A0ABN2MHY4</accession>
<dbReference type="InterPro" id="IPR025736">
    <property type="entry name" value="PucR_C-HTH_dom"/>
</dbReference>
<evidence type="ECO:0000313" key="4">
    <source>
        <dbReference type="EMBL" id="GAA1827156.1"/>
    </source>
</evidence>
<dbReference type="EMBL" id="BAAAQK010000001">
    <property type="protein sequence ID" value="GAA1827156.1"/>
    <property type="molecule type" value="Genomic_DNA"/>
</dbReference>
<dbReference type="InterPro" id="IPR041522">
    <property type="entry name" value="CdaR_GGDEF"/>
</dbReference>
<evidence type="ECO:0000256" key="1">
    <source>
        <dbReference type="ARBA" id="ARBA00006754"/>
    </source>
</evidence>
<keyword evidence="2" id="KW-0175">Coiled coil</keyword>
<dbReference type="SMART" id="SM00065">
    <property type="entry name" value="GAF"/>
    <property type="match status" value="1"/>
</dbReference>
<feature type="domain" description="GAF" evidence="3">
    <location>
        <begin position="32"/>
        <end position="190"/>
    </location>
</feature>
<dbReference type="InterPro" id="IPR042070">
    <property type="entry name" value="PucR_C-HTH_sf"/>
</dbReference>
<dbReference type="Pfam" id="PF13185">
    <property type="entry name" value="GAF_2"/>
    <property type="match status" value="1"/>
</dbReference>
<organism evidence="4 5">
    <name type="scientific">Pseudonocardia ailaonensis</name>
    <dbReference type="NCBI Taxonomy" id="367279"/>
    <lineage>
        <taxon>Bacteria</taxon>
        <taxon>Bacillati</taxon>
        <taxon>Actinomycetota</taxon>
        <taxon>Actinomycetes</taxon>
        <taxon>Pseudonocardiales</taxon>
        <taxon>Pseudonocardiaceae</taxon>
        <taxon>Pseudonocardia</taxon>
    </lineage>
</organism>
<comment type="caution">
    <text evidence="4">The sequence shown here is derived from an EMBL/GenBank/DDBJ whole genome shotgun (WGS) entry which is preliminary data.</text>
</comment>
<dbReference type="InterPro" id="IPR003018">
    <property type="entry name" value="GAF"/>
</dbReference>
<dbReference type="Gene3D" id="1.10.10.2840">
    <property type="entry name" value="PucR C-terminal helix-turn-helix domain"/>
    <property type="match status" value="1"/>
</dbReference>
<dbReference type="RefSeq" id="WP_344411478.1">
    <property type="nucleotide sequence ID" value="NZ_BAAAQK010000001.1"/>
</dbReference>
<dbReference type="Gene3D" id="3.30.450.40">
    <property type="match status" value="1"/>
</dbReference>
<dbReference type="InterPro" id="IPR051448">
    <property type="entry name" value="CdaR-like_regulators"/>
</dbReference>
<dbReference type="SUPFAM" id="SSF55781">
    <property type="entry name" value="GAF domain-like"/>
    <property type="match status" value="1"/>
</dbReference>
<comment type="similarity">
    <text evidence="1">Belongs to the CdaR family.</text>
</comment>
<name>A0ABN2MHY4_9PSEU</name>
<evidence type="ECO:0000256" key="2">
    <source>
        <dbReference type="SAM" id="Coils"/>
    </source>
</evidence>
<reference evidence="4 5" key="1">
    <citation type="journal article" date="2019" name="Int. J. Syst. Evol. Microbiol.">
        <title>The Global Catalogue of Microorganisms (GCM) 10K type strain sequencing project: providing services to taxonomists for standard genome sequencing and annotation.</title>
        <authorList>
            <consortium name="The Broad Institute Genomics Platform"/>
            <consortium name="The Broad Institute Genome Sequencing Center for Infectious Disease"/>
            <person name="Wu L."/>
            <person name="Ma J."/>
        </authorList>
    </citation>
    <scope>NUCLEOTIDE SEQUENCE [LARGE SCALE GENOMIC DNA]</scope>
    <source>
        <strain evidence="4 5">JCM 16009</strain>
    </source>
</reference>
<feature type="coiled-coil region" evidence="2">
    <location>
        <begin position="186"/>
        <end position="216"/>
    </location>
</feature>
<sequence length="621" mass="66456">MAGTVLEPPESRLPRWMEAMTESLRAINSEHDLDQVLAMIARQACELLDLQQCAVYVLDPESGTLQINGSHGLSPGYIERTNVEPMRLDEATARTGPPTARAALTGRPVFVESVFDEPGLDRWRANMAREGLRAVVAAPMRTADKSPIGTLTGYTRSERAFDTADLDQLALLSDHAAAAIVAARRRDRERAAIGALSDANEELRAQQATVARLRDLQQELTRLLLTDVGLAGIAAFLARRLDAEITIDDEDGTALAASPPDAAVHRDVPDGGARLTEVLDSGRATEIGPADTPVCLVPIPGSTSPRARMWVRRSTSGPSRPAAPFDDDERRAMEGCALLIALERSRLERRAEAEARLTKDLLADLLSPAAMVHADSVMARAAALGHDPRGSHELAVFVQVTGRSPGSRADPGRLTAALLDAARDIRPRPVVGAVGDAVVALLHTAADPLPDRRRGRALLPSLVERARQVTGGGARCVVGAVRVELANVERGLTVALHAAQLVTPASPEIVRLADFGVHGLLLESGTSERLVRFAEQTLGPIAELDRTRQSDLVATLRAWFAADMSNREAAERLFVHPNTVGYRLKRAAGAAGLDLARPADLMTLQLALVVDEIRGGVARPS</sequence>
<evidence type="ECO:0000313" key="5">
    <source>
        <dbReference type="Proteomes" id="UP001500449"/>
    </source>
</evidence>
<dbReference type="Pfam" id="PF17853">
    <property type="entry name" value="GGDEF_2"/>
    <property type="match status" value="1"/>
</dbReference>
<dbReference type="InterPro" id="IPR029016">
    <property type="entry name" value="GAF-like_dom_sf"/>
</dbReference>
<keyword evidence="5" id="KW-1185">Reference proteome</keyword>
<dbReference type="Proteomes" id="UP001500449">
    <property type="component" value="Unassembled WGS sequence"/>
</dbReference>
<evidence type="ECO:0000259" key="3">
    <source>
        <dbReference type="SMART" id="SM00065"/>
    </source>
</evidence>
<gene>
    <name evidence="4" type="ORF">GCM10009836_01020</name>
</gene>
<dbReference type="Pfam" id="PF13556">
    <property type="entry name" value="HTH_30"/>
    <property type="match status" value="1"/>
</dbReference>
<proteinExistence type="inferred from homology"/>
<protein>
    <submittedName>
        <fullName evidence="4">Helix-turn-helix domain-containing protein</fullName>
    </submittedName>
</protein>
<dbReference type="PANTHER" id="PTHR33744">
    <property type="entry name" value="CARBOHYDRATE DIACID REGULATOR"/>
    <property type="match status" value="1"/>
</dbReference>